<comment type="caution">
    <text evidence="1">The sequence shown here is derived from an EMBL/GenBank/DDBJ whole genome shotgun (WGS) entry which is preliminary data.</text>
</comment>
<dbReference type="EMBL" id="JBEDUW010000249">
    <property type="protein sequence ID" value="KAK9902539.1"/>
    <property type="molecule type" value="Genomic_DNA"/>
</dbReference>
<evidence type="ECO:0000313" key="1">
    <source>
        <dbReference type="EMBL" id="KAK9902539.1"/>
    </source>
</evidence>
<evidence type="ECO:0000313" key="2">
    <source>
        <dbReference type="Proteomes" id="UP001457282"/>
    </source>
</evidence>
<sequence>MLRTVSISGTSLRSLFQIRAPHCSIPNQIPSPSSISSSLISYSLYSTSSRQEEDRNEVVSLVNRDSTAPPKLFVVQPRLRPDTILQAKLN</sequence>
<gene>
    <name evidence="1" type="ORF">M0R45_001476</name>
</gene>
<dbReference type="Proteomes" id="UP001457282">
    <property type="component" value="Unassembled WGS sequence"/>
</dbReference>
<keyword evidence="2" id="KW-1185">Reference proteome</keyword>
<name>A0AAW1VH15_RUBAR</name>
<accession>A0AAW1VH15</accession>
<proteinExistence type="predicted"/>
<protein>
    <submittedName>
        <fullName evidence="1">Uncharacterized protein</fullName>
    </submittedName>
</protein>
<reference evidence="1 2" key="1">
    <citation type="journal article" date="2023" name="G3 (Bethesda)">
        <title>A chromosome-length genome assembly and annotation of blackberry (Rubus argutus, cv. 'Hillquist').</title>
        <authorList>
            <person name="Bruna T."/>
            <person name="Aryal R."/>
            <person name="Dudchenko O."/>
            <person name="Sargent D.J."/>
            <person name="Mead D."/>
            <person name="Buti M."/>
            <person name="Cavallini A."/>
            <person name="Hytonen T."/>
            <person name="Andres J."/>
            <person name="Pham M."/>
            <person name="Weisz D."/>
            <person name="Mascagni F."/>
            <person name="Usai G."/>
            <person name="Natali L."/>
            <person name="Bassil N."/>
            <person name="Fernandez G.E."/>
            <person name="Lomsadze A."/>
            <person name="Armour M."/>
            <person name="Olukolu B."/>
            <person name="Poorten T."/>
            <person name="Britton C."/>
            <person name="Davik J."/>
            <person name="Ashrafi H."/>
            <person name="Aiden E.L."/>
            <person name="Borodovsky M."/>
            <person name="Worthington M."/>
        </authorList>
    </citation>
    <scope>NUCLEOTIDE SEQUENCE [LARGE SCALE GENOMIC DNA]</scope>
    <source>
        <strain evidence="1">PI 553951</strain>
    </source>
</reference>
<organism evidence="1 2">
    <name type="scientific">Rubus argutus</name>
    <name type="common">Southern blackberry</name>
    <dbReference type="NCBI Taxonomy" id="59490"/>
    <lineage>
        <taxon>Eukaryota</taxon>
        <taxon>Viridiplantae</taxon>
        <taxon>Streptophyta</taxon>
        <taxon>Embryophyta</taxon>
        <taxon>Tracheophyta</taxon>
        <taxon>Spermatophyta</taxon>
        <taxon>Magnoliopsida</taxon>
        <taxon>eudicotyledons</taxon>
        <taxon>Gunneridae</taxon>
        <taxon>Pentapetalae</taxon>
        <taxon>rosids</taxon>
        <taxon>fabids</taxon>
        <taxon>Rosales</taxon>
        <taxon>Rosaceae</taxon>
        <taxon>Rosoideae</taxon>
        <taxon>Rosoideae incertae sedis</taxon>
        <taxon>Rubus</taxon>
    </lineage>
</organism>
<dbReference type="AlphaFoldDB" id="A0AAW1VH15"/>